<evidence type="ECO:0000313" key="3">
    <source>
        <dbReference type="Proteomes" id="UP000598820"/>
    </source>
</evidence>
<dbReference type="Proteomes" id="UP000598820">
    <property type="component" value="Unassembled WGS sequence"/>
</dbReference>
<evidence type="ECO:0000313" key="2">
    <source>
        <dbReference type="EMBL" id="MBD2700550.1"/>
    </source>
</evidence>
<dbReference type="CDD" id="cd04301">
    <property type="entry name" value="NAT_SF"/>
    <property type="match status" value="1"/>
</dbReference>
<dbReference type="InterPro" id="IPR016181">
    <property type="entry name" value="Acyl_CoA_acyltransferase"/>
</dbReference>
<reference evidence="2" key="1">
    <citation type="submission" date="2020-09" db="EMBL/GenBank/DDBJ databases">
        <authorList>
            <person name="Kim M.K."/>
        </authorList>
    </citation>
    <scope>NUCLEOTIDE SEQUENCE</scope>
    <source>
        <strain evidence="2">BT702</strain>
    </source>
</reference>
<evidence type="ECO:0000259" key="1">
    <source>
        <dbReference type="PROSITE" id="PS51186"/>
    </source>
</evidence>
<dbReference type="Gene3D" id="3.40.630.30">
    <property type="match status" value="1"/>
</dbReference>
<dbReference type="InterPro" id="IPR000182">
    <property type="entry name" value="GNAT_dom"/>
</dbReference>
<keyword evidence="3" id="KW-1185">Reference proteome</keyword>
<dbReference type="Pfam" id="PF00583">
    <property type="entry name" value="Acetyltransf_1"/>
    <property type="match status" value="1"/>
</dbReference>
<comment type="caution">
    <text evidence="2">The sequence shown here is derived from an EMBL/GenBank/DDBJ whole genome shotgun (WGS) entry which is preliminary data.</text>
</comment>
<accession>A0A926Y1X2</accession>
<dbReference type="AlphaFoldDB" id="A0A926Y1X2"/>
<proteinExistence type="predicted"/>
<name>A0A926Y1X2_9BACT</name>
<protein>
    <submittedName>
        <fullName evidence="2">GNAT family N-acetyltransferase</fullName>
    </submittedName>
</protein>
<dbReference type="SUPFAM" id="SSF55729">
    <property type="entry name" value="Acyl-CoA N-acyltransferases (Nat)"/>
    <property type="match status" value="1"/>
</dbReference>
<dbReference type="PROSITE" id="PS51186">
    <property type="entry name" value="GNAT"/>
    <property type="match status" value="1"/>
</dbReference>
<dbReference type="EMBL" id="JACWZY010000005">
    <property type="protein sequence ID" value="MBD2700550.1"/>
    <property type="molecule type" value="Genomic_DNA"/>
</dbReference>
<gene>
    <name evidence="2" type="ORF">IC229_07885</name>
</gene>
<organism evidence="2 3">
    <name type="scientific">Spirosoma profusum</name>
    <dbReference type="NCBI Taxonomy" id="2771354"/>
    <lineage>
        <taxon>Bacteria</taxon>
        <taxon>Pseudomonadati</taxon>
        <taxon>Bacteroidota</taxon>
        <taxon>Cytophagia</taxon>
        <taxon>Cytophagales</taxon>
        <taxon>Cytophagaceae</taxon>
        <taxon>Spirosoma</taxon>
    </lineage>
</organism>
<sequence length="195" mass="21635">MNPLFTVAPFTPETISLSLDEQITIRLLESSDSAKLTAYFGGLSEQTKSYFAPHSFIVETVEHICKTLNPEEVVRLVAVSSATGKIIAYFLLLSGATPSDTARFQALGMPIHTATDYSIAPSIADDYQSRGLGNHLMKKSLAIARTMGKQRIILWGGIQDRNQRAMHYYQKYGFINAGQFTNDVLNYDMYLPLGD</sequence>
<dbReference type="GO" id="GO:0016747">
    <property type="term" value="F:acyltransferase activity, transferring groups other than amino-acyl groups"/>
    <property type="evidence" value="ECO:0007669"/>
    <property type="project" value="InterPro"/>
</dbReference>
<feature type="domain" description="N-acetyltransferase" evidence="1">
    <location>
        <begin position="23"/>
        <end position="194"/>
    </location>
</feature>
<dbReference type="RefSeq" id="WP_190886414.1">
    <property type="nucleotide sequence ID" value="NZ_JACWZY010000005.1"/>
</dbReference>